<evidence type="ECO:0000313" key="7">
    <source>
        <dbReference type="Proteomes" id="UP001058267"/>
    </source>
</evidence>
<evidence type="ECO:0000313" key="6">
    <source>
        <dbReference type="EMBL" id="UWN64831.1"/>
    </source>
</evidence>
<keyword evidence="3" id="KW-0378">Hydrolase</keyword>
<keyword evidence="2" id="KW-0479">Metal-binding</keyword>
<sequence length="514" mass="57983">MKISRHGLLPLMLSSFGLFGCSDDAPPRPNIVFILMDDAGYGDFGCYGQQKIETPNIDSLSAHGIRFTQMYTSAPLSSPARCGLLTGRHSGHADIRANDEMEWRGDVWSHEAMLRDSTLEGQAPMQAGTPTLGTVLRDAGYSTGMIGKWGVGGPATESTPGKMGFDTYFGCICQRQAYTYYPPFLWQNDRRFYLSNRLVAPGTPLDEGADPFDPHSYDKYTQTEYSPDLMYDRVLSFVRENRDRPFFLMWTTPLPHSPMQAPDADVRYYVDKFGDESPIEGRGYYPSRWPHATYAAMITYFDRQIGGLVAELDRLGILDNTLIVITSDNGPASNSCSSSEWFDSARPFRCGKGWGKSSLREGGIRIPFIVAWGDRLHPGVCDRIGYFPDVMPTLCDLAGVRTPRTDGISFRPLLDGRGDTLRQHEYLYWEFPGSNGWVAVRWGDWKGLLRRVKAGNGQMELFNLADDPRETHDVAAEHPEIVERMWSYVFSSHEEPENPKFRMRIEKAKSDENE</sequence>
<dbReference type="Pfam" id="PF00884">
    <property type="entry name" value="Sulfatase"/>
    <property type="match status" value="1"/>
</dbReference>
<evidence type="ECO:0000256" key="3">
    <source>
        <dbReference type="ARBA" id="ARBA00022801"/>
    </source>
</evidence>
<dbReference type="PANTHER" id="PTHR42693">
    <property type="entry name" value="ARYLSULFATASE FAMILY MEMBER"/>
    <property type="match status" value="1"/>
</dbReference>
<proteinExistence type="inferred from homology"/>
<keyword evidence="4" id="KW-0106">Calcium</keyword>
<dbReference type="EMBL" id="CP102252">
    <property type="protein sequence ID" value="UWN64831.1"/>
    <property type="molecule type" value="Genomic_DNA"/>
</dbReference>
<feature type="domain" description="Sulfatase N-terminal" evidence="5">
    <location>
        <begin position="29"/>
        <end position="400"/>
    </location>
</feature>
<dbReference type="Gene3D" id="3.40.720.10">
    <property type="entry name" value="Alkaline Phosphatase, subunit A"/>
    <property type="match status" value="1"/>
</dbReference>
<dbReference type="PROSITE" id="PS51257">
    <property type="entry name" value="PROKAR_LIPOPROTEIN"/>
    <property type="match status" value="1"/>
</dbReference>
<dbReference type="InterPro" id="IPR017850">
    <property type="entry name" value="Alkaline_phosphatase_core_sf"/>
</dbReference>
<reference evidence="6" key="1">
    <citation type="journal article" date="2022" name="Cell">
        <title>Design, construction, and in vivo augmentation of a complex gut microbiome.</title>
        <authorList>
            <person name="Cheng A.G."/>
            <person name="Ho P.Y."/>
            <person name="Aranda-Diaz A."/>
            <person name="Jain S."/>
            <person name="Yu F.B."/>
            <person name="Meng X."/>
            <person name="Wang M."/>
            <person name="Iakiviak M."/>
            <person name="Nagashima K."/>
            <person name="Zhao A."/>
            <person name="Murugkar P."/>
            <person name="Patil A."/>
            <person name="Atabakhsh K."/>
            <person name="Weakley A."/>
            <person name="Yan J."/>
            <person name="Brumbaugh A.R."/>
            <person name="Higginbottom S."/>
            <person name="Dimas A."/>
            <person name="Shiver A.L."/>
            <person name="Deutschbauer A."/>
            <person name="Neff N."/>
            <person name="Sonnenburg J.L."/>
            <person name="Huang K.C."/>
            <person name="Fischbach M.A."/>
        </authorList>
    </citation>
    <scope>NUCLEOTIDE SEQUENCE</scope>
    <source>
        <strain evidence="6">JC50</strain>
    </source>
</reference>
<organism evidence="6 7">
    <name type="scientific">Alistipes senegalensis JC50</name>
    <dbReference type="NCBI Taxonomy" id="1033732"/>
    <lineage>
        <taxon>Bacteria</taxon>
        <taxon>Pseudomonadati</taxon>
        <taxon>Bacteroidota</taxon>
        <taxon>Bacteroidia</taxon>
        <taxon>Bacteroidales</taxon>
        <taxon>Rikenellaceae</taxon>
        <taxon>Alistipes</taxon>
    </lineage>
</organism>
<gene>
    <name evidence="6" type="ORF">NQ519_13945</name>
</gene>
<dbReference type="PROSITE" id="PS00523">
    <property type="entry name" value="SULFATASE_1"/>
    <property type="match status" value="1"/>
</dbReference>
<evidence type="ECO:0000259" key="5">
    <source>
        <dbReference type="Pfam" id="PF00884"/>
    </source>
</evidence>
<evidence type="ECO:0000256" key="2">
    <source>
        <dbReference type="ARBA" id="ARBA00022723"/>
    </source>
</evidence>
<comment type="similarity">
    <text evidence="1">Belongs to the sulfatase family.</text>
</comment>
<dbReference type="PANTHER" id="PTHR42693:SF53">
    <property type="entry name" value="ENDO-4-O-SULFATASE"/>
    <property type="match status" value="1"/>
</dbReference>
<dbReference type="InterPro" id="IPR024607">
    <property type="entry name" value="Sulfatase_CS"/>
</dbReference>
<dbReference type="SUPFAM" id="SSF53649">
    <property type="entry name" value="Alkaline phosphatase-like"/>
    <property type="match status" value="1"/>
</dbReference>
<dbReference type="Proteomes" id="UP001058267">
    <property type="component" value="Chromosome"/>
</dbReference>
<dbReference type="InterPro" id="IPR050738">
    <property type="entry name" value="Sulfatase"/>
</dbReference>
<dbReference type="CDD" id="cd16145">
    <property type="entry name" value="ARS_like"/>
    <property type="match status" value="1"/>
</dbReference>
<protein>
    <submittedName>
        <fullName evidence="6">Arylsulfatase</fullName>
    </submittedName>
</protein>
<name>A0ABY5V5M1_9BACT</name>
<accession>A0ABY5V5M1</accession>
<dbReference type="InterPro" id="IPR000917">
    <property type="entry name" value="Sulfatase_N"/>
</dbReference>
<keyword evidence="7" id="KW-1185">Reference proteome</keyword>
<evidence type="ECO:0000256" key="1">
    <source>
        <dbReference type="ARBA" id="ARBA00008779"/>
    </source>
</evidence>
<dbReference type="Gene3D" id="3.30.1120.10">
    <property type="match status" value="1"/>
</dbReference>
<evidence type="ECO:0000256" key="4">
    <source>
        <dbReference type="ARBA" id="ARBA00022837"/>
    </source>
</evidence>